<dbReference type="EMBL" id="FWXB01000013">
    <property type="protein sequence ID" value="SMC13390.1"/>
    <property type="molecule type" value="Genomic_DNA"/>
</dbReference>
<evidence type="ECO:0000313" key="7">
    <source>
        <dbReference type="Proteomes" id="UP000193224"/>
    </source>
</evidence>
<dbReference type="Proteomes" id="UP000193224">
    <property type="component" value="Unassembled WGS sequence"/>
</dbReference>
<dbReference type="PANTHER" id="PTHR28620:SF1">
    <property type="entry name" value="CENP-V_GFA DOMAIN-CONTAINING PROTEIN"/>
    <property type="match status" value="1"/>
</dbReference>
<protein>
    <submittedName>
        <fullName evidence="6">Putative glutathione-dependent formaldehyde-activating enzyme</fullName>
        <ecNumber evidence="6">4.4.1.22</ecNumber>
    </submittedName>
</protein>
<evidence type="ECO:0000313" key="6">
    <source>
        <dbReference type="EMBL" id="SMC13390.1"/>
    </source>
</evidence>
<gene>
    <name evidence="6" type="ORF">ROA7745_03237</name>
</gene>
<comment type="similarity">
    <text evidence="1">Belongs to the Gfa family.</text>
</comment>
<dbReference type="OrthoDB" id="9807246at2"/>
<organism evidence="6 7">
    <name type="scientific">Roseovarius aestuarii</name>
    <dbReference type="NCBI Taxonomy" id="475083"/>
    <lineage>
        <taxon>Bacteria</taxon>
        <taxon>Pseudomonadati</taxon>
        <taxon>Pseudomonadota</taxon>
        <taxon>Alphaproteobacteria</taxon>
        <taxon>Rhodobacterales</taxon>
        <taxon>Roseobacteraceae</taxon>
        <taxon>Roseovarius</taxon>
    </lineage>
</organism>
<evidence type="ECO:0000256" key="2">
    <source>
        <dbReference type="ARBA" id="ARBA00022723"/>
    </source>
</evidence>
<sequence length="122" mass="13619">MTETTKATCHCGAVELHLRLPNGITNPHRCDCSFCRRRAAPTISVPLADLEVVRGADKLSLYTWNTGTAQHYFCKICGIYTHHQRRSNPNEFGVNLGSIEGVNPAEYEPIPWDDGVNHPSDR</sequence>
<proteinExistence type="inferred from homology"/>
<evidence type="ECO:0000256" key="4">
    <source>
        <dbReference type="SAM" id="MobiDB-lite"/>
    </source>
</evidence>
<reference evidence="6 7" key="1">
    <citation type="submission" date="2017-03" db="EMBL/GenBank/DDBJ databases">
        <authorList>
            <person name="Afonso C.L."/>
            <person name="Miller P.J."/>
            <person name="Scott M.A."/>
            <person name="Spackman E."/>
            <person name="Goraichik I."/>
            <person name="Dimitrov K.M."/>
            <person name="Suarez D.L."/>
            <person name="Swayne D.E."/>
        </authorList>
    </citation>
    <scope>NUCLEOTIDE SEQUENCE [LARGE SCALE GENOMIC DNA]</scope>
    <source>
        <strain evidence="6 7">CECT 7745</strain>
    </source>
</reference>
<dbReference type="GO" id="GO:0046872">
    <property type="term" value="F:metal ion binding"/>
    <property type="evidence" value="ECO:0007669"/>
    <property type="project" value="UniProtKB-KW"/>
</dbReference>
<dbReference type="InterPro" id="IPR011057">
    <property type="entry name" value="Mss4-like_sf"/>
</dbReference>
<dbReference type="AlphaFoldDB" id="A0A1X7BV71"/>
<dbReference type="EC" id="4.4.1.22" evidence="6"/>
<accession>A0A1X7BV71</accession>
<dbReference type="InterPro" id="IPR052355">
    <property type="entry name" value="CENP-V-like"/>
</dbReference>
<dbReference type="InterPro" id="IPR006913">
    <property type="entry name" value="CENP-V/GFA"/>
</dbReference>
<evidence type="ECO:0000256" key="1">
    <source>
        <dbReference type="ARBA" id="ARBA00005495"/>
    </source>
</evidence>
<feature type="domain" description="CENP-V/GFA" evidence="5">
    <location>
        <begin position="5"/>
        <end position="113"/>
    </location>
</feature>
<evidence type="ECO:0000256" key="3">
    <source>
        <dbReference type="ARBA" id="ARBA00022833"/>
    </source>
</evidence>
<name>A0A1X7BV71_9RHOB</name>
<dbReference type="SUPFAM" id="SSF51316">
    <property type="entry name" value="Mss4-like"/>
    <property type="match status" value="1"/>
</dbReference>
<keyword evidence="3" id="KW-0862">Zinc</keyword>
<feature type="region of interest" description="Disordered" evidence="4">
    <location>
        <begin position="101"/>
        <end position="122"/>
    </location>
</feature>
<dbReference type="PANTHER" id="PTHR28620">
    <property type="entry name" value="CENTROMERE PROTEIN V"/>
    <property type="match status" value="1"/>
</dbReference>
<keyword evidence="6" id="KW-0456">Lyase</keyword>
<keyword evidence="2" id="KW-0479">Metal-binding</keyword>
<dbReference type="GO" id="GO:0051907">
    <property type="term" value="F:S-(hydroxymethyl)glutathione synthase activity"/>
    <property type="evidence" value="ECO:0007669"/>
    <property type="project" value="UniProtKB-EC"/>
</dbReference>
<keyword evidence="7" id="KW-1185">Reference proteome</keyword>
<dbReference type="Pfam" id="PF04828">
    <property type="entry name" value="GFA"/>
    <property type="match status" value="1"/>
</dbReference>
<dbReference type="PROSITE" id="PS51891">
    <property type="entry name" value="CENP_V_GFA"/>
    <property type="match status" value="1"/>
</dbReference>
<dbReference type="RefSeq" id="WP_085801333.1">
    <property type="nucleotide sequence ID" value="NZ_FWXB01000013.1"/>
</dbReference>
<evidence type="ECO:0000259" key="5">
    <source>
        <dbReference type="PROSITE" id="PS51891"/>
    </source>
</evidence>
<dbReference type="Gene3D" id="2.170.150.70">
    <property type="match status" value="1"/>
</dbReference>